<evidence type="ECO:0000256" key="4">
    <source>
        <dbReference type="ARBA" id="ARBA00023136"/>
    </source>
</evidence>
<comment type="caution">
    <text evidence="6">The sequence shown here is derived from an EMBL/GenBank/DDBJ whole genome shotgun (WGS) entry which is preliminary data.</text>
</comment>
<dbReference type="Gene3D" id="1.20.1530.20">
    <property type="match status" value="1"/>
</dbReference>
<feature type="transmembrane region" description="Helical" evidence="5">
    <location>
        <begin position="213"/>
        <end position="236"/>
    </location>
</feature>
<comment type="subcellular location">
    <subcellularLocation>
        <location evidence="1">Membrane</location>
        <topology evidence="1">Multi-pass membrane protein</topology>
    </subcellularLocation>
</comment>
<keyword evidence="4 5" id="KW-0472">Membrane</keyword>
<organism evidence="6 7">
    <name type="scientific">Paenibacillus ginsengarvi</name>
    <dbReference type="NCBI Taxonomy" id="400777"/>
    <lineage>
        <taxon>Bacteria</taxon>
        <taxon>Bacillati</taxon>
        <taxon>Bacillota</taxon>
        <taxon>Bacilli</taxon>
        <taxon>Bacillales</taxon>
        <taxon>Paenibacillaceae</taxon>
        <taxon>Paenibacillus</taxon>
    </lineage>
</organism>
<proteinExistence type="predicted"/>
<dbReference type="InterPro" id="IPR038770">
    <property type="entry name" value="Na+/solute_symporter_sf"/>
</dbReference>
<feature type="transmembrane region" description="Helical" evidence="5">
    <location>
        <begin position="85"/>
        <end position="105"/>
    </location>
</feature>
<name>A0A3B0CJ35_9BACL</name>
<evidence type="ECO:0000256" key="5">
    <source>
        <dbReference type="SAM" id="Phobius"/>
    </source>
</evidence>
<feature type="transmembrane region" description="Helical" evidence="5">
    <location>
        <begin position="190"/>
        <end position="207"/>
    </location>
</feature>
<dbReference type="OrthoDB" id="1551454at2"/>
<feature type="transmembrane region" description="Helical" evidence="5">
    <location>
        <begin position="25"/>
        <end position="42"/>
    </location>
</feature>
<gene>
    <name evidence="6" type="ORF">D7M11_07260</name>
</gene>
<keyword evidence="7" id="KW-1185">Reference proteome</keyword>
<dbReference type="EMBL" id="RBAH01000004">
    <property type="protein sequence ID" value="RKN85695.1"/>
    <property type="molecule type" value="Genomic_DNA"/>
</dbReference>
<dbReference type="Proteomes" id="UP000282311">
    <property type="component" value="Unassembled WGS sequence"/>
</dbReference>
<evidence type="ECO:0000313" key="7">
    <source>
        <dbReference type="Proteomes" id="UP000282311"/>
    </source>
</evidence>
<dbReference type="Pfam" id="PF01758">
    <property type="entry name" value="SBF"/>
    <property type="match status" value="1"/>
</dbReference>
<protein>
    <submittedName>
        <fullName evidence="6">Bile acid:sodium symporter family protein</fullName>
    </submittedName>
</protein>
<dbReference type="PANTHER" id="PTHR10361:SF28">
    <property type="entry name" value="P3 PROTEIN-RELATED"/>
    <property type="match status" value="1"/>
</dbReference>
<evidence type="ECO:0000256" key="3">
    <source>
        <dbReference type="ARBA" id="ARBA00022989"/>
    </source>
</evidence>
<evidence type="ECO:0000313" key="6">
    <source>
        <dbReference type="EMBL" id="RKN85695.1"/>
    </source>
</evidence>
<dbReference type="InterPro" id="IPR004710">
    <property type="entry name" value="Bilac:Na_transpt"/>
</dbReference>
<feature type="transmembrane region" description="Helical" evidence="5">
    <location>
        <begin position="153"/>
        <end position="170"/>
    </location>
</feature>
<dbReference type="GO" id="GO:0016020">
    <property type="term" value="C:membrane"/>
    <property type="evidence" value="ECO:0007669"/>
    <property type="project" value="UniProtKB-SubCell"/>
</dbReference>
<sequence length="308" mass="33442">MFVIIPVSMILGFFFYKWFENGTALVPYLFAYLTFVMALGCSPSQVRAALRMPLPILMTLVLVHVIAPLVAYGAGTLLFGAGSPYIVGLVLFAVIPLGVSSVIWVELTGGNVPLVLSMIVIDSLISPFVVPFVIDLLFGADIHFNHLAVMKDLLIIIFIPTVLGVTVNALTRGRAKPWSANYTAPTSKLAFVGVILINAAAIAPHVFEMKGELLRLVPIVLVFVAFCYVLGMFGALPFRSRDVSVAITYSSGMRNISLGIVIALQYFDPAAAVPVVMGILIQQPMATLQHRLQKLYWQKRTAGSTITQ</sequence>
<keyword evidence="3 5" id="KW-1133">Transmembrane helix</keyword>
<feature type="transmembrane region" description="Helical" evidence="5">
    <location>
        <begin position="112"/>
        <end position="133"/>
    </location>
</feature>
<dbReference type="AlphaFoldDB" id="A0A3B0CJ35"/>
<evidence type="ECO:0000256" key="1">
    <source>
        <dbReference type="ARBA" id="ARBA00004141"/>
    </source>
</evidence>
<accession>A0A3B0CJ35</accession>
<feature type="transmembrane region" description="Helical" evidence="5">
    <location>
        <begin position="256"/>
        <end position="281"/>
    </location>
</feature>
<keyword evidence="2 5" id="KW-0812">Transmembrane</keyword>
<evidence type="ECO:0000256" key="2">
    <source>
        <dbReference type="ARBA" id="ARBA00022692"/>
    </source>
</evidence>
<feature type="transmembrane region" description="Helical" evidence="5">
    <location>
        <begin position="54"/>
        <end position="79"/>
    </location>
</feature>
<reference evidence="6 7" key="1">
    <citation type="journal article" date="2007" name="Int. J. Syst. Evol. Microbiol.">
        <title>Paenibacillus ginsengarvi sp. nov., isolated from soil from ginseng cultivation.</title>
        <authorList>
            <person name="Yoon M.H."/>
            <person name="Ten L.N."/>
            <person name="Im W.T."/>
        </authorList>
    </citation>
    <scope>NUCLEOTIDE SEQUENCE [LARGE SCALE GENOMIC DNA]</scope>
    <source>
        <strain evidence="6 7">KCTC 13059</strain>
    </source>
</reference>
<dbReference type="InterPro" id="IPR002657">
    <property type="entry name" value="BilAc:Na_symport/Acr3"/>
</dbReference>
<dbReference type="PANTHER" id="PTHR10361">
    <property type="entry name" value="SODIUM-BILE ACID COTRANSPORTER"/>
    <property type="match status" value="1"/>
</dbReference>